<evidence type="ECO:0000259" key="2">
    <source>
        <dbReference type="PROSITE" id="PS51688"/>
    </source>
</evidence>
<gene>
    <name evidence="3" type="ORF">SNE25_23300</name>
</gene>
<sequence length="142" mass="16081">MKLPFQFILLFMLFSVVSKATFAQQVNHNTLKINATPIVNSLDYIVKLQPVSYEYDHNGYKQLNLPTGKQFGFTAHDAKLIVPSAVSNRNHWYPAGKGNQRAITTQEVNLEKLVPLLVGAVKEQQAQINDLRTEIEQLKKSK</sequence>
<dbReference type="EMBL" id="CP139558">
    <property type="protein sequence ID" value="WPU92253.1"/>
    <property type="molecule type" value="Genomic_DNA"/>
</dbReference>
<name>A0ABZ0TJ81_9SPHI</name>
<proteinExistence type="predicted"/>
<dbReference type="RefSeq" id="WP_321561415.1">
    <property type="nucleotide sequence ID" value="NZ_CP139558.1"/>
</dbReference>
<dbReference type="Proteomes" id="UP001324380">
    <property type="component" value="Chromosome"/>
</dbReference>
<evidence type="ECO:0000313" key="4">
    <source>
        <dbReference type="Proteomes" id="UP001324380"/>
    </source>
</evidence>
<accession>A0ABZ0TJ81</accession>
<evidence type="ECO:0000313" key="3">
    <source>
        <dbReference type="EMBL" id="WPU92253.1"/>
    </source>
</evidence>
<keyword evidence="4" id="KW-1185">Reference proteome</keyword>
<feature type="chain" id="PRO_5046134660" evidence="1">
    <location>
        <begin position="24"/>
        <end position="142"/>
    </location>
</feature>
<dbReference type="InterPro" id="IPR030392">
    <property type="entry name" value="S74_ICA"/>
</dbReference>
<reference evidence="3 4" key="1">
    <citation type="submission" date="2023-11" db="EMBL/GenBank/DDBJ databases">
        <title>Analysis of the Genomes of Mucilaginibacter gossypii cycad 4 and M. sabulilitoris SNA2: microbes with the potential for plant growth promotion.</title>
        <authorList>
            <person name="Hirsch A.M."/>
            <person name="Humm E."/>
            <person name="Rubbi M."/>
            <person name="Del Vecchio G."/>
            <person name="Ha S.M."/>
            <person name="Pellegrini M."/>
            <person name="Gunsalus R.P."/>
        </authorList>
    </citation>
    <scope>NUCLEOTIDE SEQUENCE [LARGE SCALE GENOMIC DNA]</scope>
    <source>
        <strain evidence="3 4">SNA2</strain>
    </source>
</reference>
<dbReference type="Pfam" id="PF13884">
    <property type="entry name" value="Peptidase_S74"/>
    <property type="match status" value="1"/>
</dbReference>
<feature type="signal peptide" evidence="1">
    <location>
        <begin position="1"/>
        <end position="23"/>
    </location>
</feature>
<keyword evidence="1" id="KW-0732">Signal</keyword>
<organism evidence="3 4">
    <name type="scientific">Mucilaginibacter sabulilitoris</name>
    <dbReference type="NCBI Taxonomy" id="1173583"/>
    <lineage>
        <taxon>Bacteria</taxon>
        <taxon>Pseudomonadati</taxon>
        <taxon>Bacteroidota</taxon>
        <taxon>Sphingobacteriia</taxon>
        <taxon>Sphingobacteriales</taxon>
        <taxon>Sphingobacteriaceae</taxon>
        <taxon>Mucilaginibacter</taxon>
    </lineage>
</organism>
<evidence type="ECO:0000256" key="1">
    <source>
        <dbReference type="SAM" id="SignalP"/>
    </source>
</evidence>
<dbReference type="PROSITE" id="PS51688">
    <property type="entry name" value="ICA"/>
    <property type="match status" value="1"/>
</dbReference>
<feature type="domain" description="Peptidase S74" evidence="2">
    <location>
        <begin position="1"/>
        <end position="135"/>
    </location>
</feature>
<protein>
    <submittedName>
        <fullName evidence="3">Tail fiber domain-containing protein</fullName>
    </submittedName>
</protein>